<keyword evidence="2" id="KW-1185">Reference proteome</keyword>
<sequence length="111" mass="12396">MYGGMPPYMSPGFWLFFSHTSLCFSRIPTLHTQILMPVQDPNASHAKPCAVNPYAREASQQFQQFLRLFQAPNSSHANPYASAGFRHFTHKSLRRGSVPTILKIAYAGPGL</sequence>
<dbReference type="EMBL" id="AVOT02014893">
    <property type="protein sequence ID" value="MBW0498773.1"/>
    <property type="molecule type" value="Genomic_DNA"/>
</dbReference>
<reference evidence="1" key="1">
    <citation type="submission" date="2021-03" db="EMBL/GenBank/DDBJ databases">
        <title>Draft genome sequence of rust myrtle Austropuccinia psidii MF-1, a brazilian biotype.</title>
        <authorList>
            <person name="Quecine M.C."/>
            <person name="Pachon D.M.R."/>
            <person name="Bonatelli M.L."/>
            <person name="Correr F.H."/>
            <person name="Franceschini L.M."/>
            <person name="Leite T.F."/>
            <person name="Margarido G.R.A."/>
            <person name="Almeida C.A."/>
            <person name="Ferrarezi J.A."/>
            <person name="Labate C.A."/>
        </authorList>
    </citation>
    <scope>NUCLEOTIDE SEQUENCE</scope>
    <source>
        <strain evidence="1">MF-1</strain>
    </source>
</reference>
<name>A0A9Q3HB22_9BASI</name>
<protein>
    <submittedName>
        <fullName evidence="1">Uncharacterized protein</fullName>
    </submittedName>
</protein>
<dbReference type="AlphaFoldDB" id="A0A9Q3HB22"/>
<accession>A0A9Q3HB22</accession>
<proteinExistence type="predicted"/>
<evidence type="ECO:0000313" key="1">
    <source>
        <dbReference type="EMBL" id="MBW0498773.1"/>
    </source>
</evidence>
<evidence type="ECO:0000313" key="2">
    <source>
        <dbReference type="Proteomes" id="UP000765509"/>
    </source>
</evidence>
<organism evidence="1 2">
    <name type="scientific">Austropuccinia psidii MF-1</name>
    <dbReference type="NCBI Taxonomy" id="1389203"/>
    <lineage>
        <taxon>Eukaryota</taxon>
        <taxon>Fungi</taxon>
        <taxon>Dikarya</taxon>
        <taxon>Basidiomycota</taxon>
        <taxon>Pucciniomycotina</taxon>
        <taxon>Pucciniomycetes</taxon>
        <taxon>Pucciniales</taxon>
        <taxon>Sphaerophragmiaceae</taxon>
        <taxon>Austropuccinia</taxon>
    </lineage>
</organism>
<gene>
    <name evidence="1" type="ORF">O181_038488</name>
</gene>
<comment type="caution">
    <text evidence="1">The sequence shown here is derived from an EMBL/GenBank/DDBJ whole genome shotgun (WGS) entry which is preliminary data.</text>
</comment>
<dbReference type="Proteomes" id="UP000765509">
    <property type="component" value="Unassembled WGS sequence"/>
</dbReference>